<sequence>MPRKPAGAFILLSRDAETVEIINIAVREDVQGQGIGKRLLQAALEQAKSSQTKAIEVGTGNSSLDQLAFYQKCGFRIIGVDRDFFVRNYAEDIYENGIQCRDMIRLRYDDDGEKVVQRK</sequence>
<dbReference type="Proteomes" id="UP000282529">
    <property type="component" value="Unassembled WGS sequence"/>
</dbReference>
<reference evidence="3 4" key="1">
    <citation type="submission" date="2018-11" db="EMBL/GenBank/DDBJ databases">
        <title>Genome sequence of strain 7197.</title>
        <authorList>
            <person name="Gao J."/>
            <person name="Sun J."/>
        </authorList>
    </citation>
    <scope>NUCLEOTIDE SEQUENCE [LARGE SCALE GENOMIC DNA]</scope>
    <source>
        <strain evidence="3 4">7197</strain>
    </source>
</reference>
<gene>
    <name evidence="3" type="ORF">EH198_11125</name>
</gene>
<dbReference type="InterPro" id="IPR000182">
    <property type="entry name" value="GNAT_dom"/>
</dbReference>
<dbReference type="PROSITE" id="PS51186">
    <property type="entry name" value="GNAT"/>
    <property type="match status" value="1"/>
</dbReference>
<dbReference type="Gene3D" id="3.40.630.30">
    <property type="match status" value="1"/>
</dbReference>
<dbReference type="InterPro" id="IPR016181">
    <property type="entry name" value="Acyl_CoA_acyltransferase"/>
</dbReference>
<dbReference type="AlphaFoldDB" id="A0A3N9P7E4"/>
<evidence type="ECO:0000313" key="3">
    <source>
        <dbReference type="EMBL" id="RQW11565.1"/>
    </source>
</evidence>
<dbReference type="SUPFAM" id="SSF55729">
    <property type="entry name" value="Acyl-CoA N-acyltransferases (Nat)"/>
    <property type="match status" value="1"/>
</dbReference>
<protein>
    <submittedName>
        <fullName evidence="3">GNAT family N-acetyltransferase</fullName>
    </submittedName>
</protein>
<dbReference type="GO" id="GO:0008080">
    <property type="term" value="F:N-acetyltransferase activity"/>
    <property type="evidence" value="ECO:0007669"/>
    <property type="project" value="InterPro"/>
</dbReference>
<accession>A0A3N9P7E4</accession>
<dbReference type="CDD" id="cd04301">
    <property type="entry name" value="NAT_SF"/>
    <property type="match status" value="1"/>
</dbReference>
<comment type="caution">
    <text evidence="3">The sequence shown here is derived from an EMBL/GenBank/DDBJ whole genome shotgun (WGS) entry which is preliminary data.</text>
</comment>
<dbReference type="Pfam" id="PF00583">
    <property type="entry name" value="Acetyltransf_1"/>
    <property type="match status" value="1"/>
</dbReference>
<dbReference type="RefSeq" id="WP_124695614.1">
    <property type="nucleotide sequence ID" value="NZ_JBHUFE010000007.1"/>
</dbReference>
<dbReference type="PANTHER" id="PTHR13947:SF37">
    <property type="entry name" value="LD18367P"/>
    <property type="match status" value="1"/>
</dbReference>
<evidence type="ECO:0000256" key="1">
    <source>
        <dbReference type="ARBA" id="ARBA00022679"/>
    </source>
</evidence>
<dbReference type="OrthoDB" id="162775at2"/>
<feature type="domain" description="N-acetyltransferase" evidence="2">
    <location>
        <begin position="1"/>
        <end position="111"/>
    </location>
</feature>
<evidence type="ECO:0000313" key="4">
    <source>
        <dbReference type="Proteomes" id="UP000282529"/>
    </source>
</evidence>
<dbReference type="EMBL" id="RQPI01000005">
    <property type="protein sequence ID" value="RQW11565.1"/>
    <property type="molecule type" value="Genomic_DNA"/>
</dbReference>
<evidence type="ECO:0000259" key="2">
    <source>
        <dbReference type="PROSITE" id="PS51186"/>
    </source>
</evidence>
<name>A0A3N9P7E4_9BACL</name>
<proteinExistence type="predicted"/>
<keyword evidence="1 3" id="KW-0808">Transferase</keyword>
<organism evidence="3 4">
    <name type="scientific">Paenibacillus rhizophilus</name>
    <dbReference type="NCBI Taxonomy" id="1850366"/>
    <lineage>
        <taxon>Bacteria</taxon>
        <taxon>Bacillati</taxon>
        <taxon>Bacillota</taxon>
        <taxon>Bacilli</taxon>
        <taxon>Bacillales</taxon>
        <taxon>Paenibacillaceae</taxon>
        <taxon>Paenibacillus</taxon>
    </lineage>
</organism>
<dbReference type="InterPro" id="IPR050769">
    <property type="entry name" value="NAT_camello-type"/>
</dbReference>
<dbReference type="PANTHER" id="PTHR13947">
    <property type="entry name" value="GNAT FAMILY N-ACETYLTRANSFERASE"/>
    <property type="match status" value="1"/>
</dbReference>
<keyword evidence="4" id="KW-1185">Reference proteome</keyword>